<keyword evidence="2" id="KW-1185">Reference proteome</keyword>
<comment type="caution">
    <text evidence="1">The sequence shown here is derived from an EMBL/GenBank/DDBJ whole genome shotgun (WGS) entry which is preliminary data.</text>
</comment>
<evidence type="ECO:0000313" key="1">
    <source>
        <dbReference type="EMBL" id="KAK5901748.1"/>
    </source>
</evidence>
<gene>
    <name evidence="1" type="ORF">CesoFtcFv8_007077</name>
</gene>
<organism evidence="1 2">
    <name type="scientific">Champsocephalus esox</name>
    <name type="common">pike icefish</name>
    <dbReference type="NCBI Taxonomy" id="159716"/>
    <lineage>
        <taxon>Eukaryota</taxon>
        <taxon>Metazoa</taxon>
        <taxon>Chordata</taxon>
        <taxon>Craniata</taxon>
        <taxon>Vertebrata</taxon>
        <taxon>Euteleostomi</taxon>
        <taxon>Actinopterygii</taxon>
        <taxon>Neopterygii</taxon>
        <taxon>Teleostei</taxon>
        <taxon>Neoteleostei</taxon>
        <taxon>Acanthomorphata</taxon>
        <taxon>Eupercaria</taxon>
        <taxon>Perciformes</taxon>
        <taxon>Notothenioidei</taxon>
        <taxon>Channichthyidae</taxon>
        <taxon>Champsocephalus</taxon>
    </lineage>
</organism>
<accession>A0AAN8H454</accession>
<name>A0AAN8H454_9TELE</name>
<dbReference type="EMBL" id="JAULUE010002051">
    <property type="protein sequence ID" value="KAK5901748.1"/>
    <property type="molecule type" value="Genomic_DNA"/>
</dbReference>
<dbReference type="Proteomes" id="UP001335648">
    <property type="component" value="Unassembled WGS sequence"/>
</dbReference>
<sequence length="113" mass="12375">MTDTPPLMSPLKENTALGFHNIPQVGWTTTSLAYATLKTEIPAVQSKHSLQTCAEREIGEDKYTDMHFLPGSHSAAPTICFDIHQVIISRRRGTSEPRCPSPPGGQCLRTDAL</sequence>
<proteinExistence type="predicted"/>
<protein>
    <submittedName>
        <fullName evidence="1">Uncharacterized protein</fullName>
    </submittedName>
</protein>
<dbReference type="AlphaFoldDB" id="A0AAN8H454"/>
<reference evidence="1 2" key="1">
    <citation type="journal article" date="2023" name="Mol. Biol. Evol.">
        <title>Genomics of Secondarily Temperate Adaptation in the Only Non-Antarctic Icefish.</title>
        <authorList>
            <person name="Rivera-Colon A.G."/>
            <person name="Rayamajhi N."/>
            <person name="Minhas B.F."/>
            <person name="Madrigal G."/>
            <person name="Bilyk K.T."/>
            <person name="Yoon V."/>
            <person name="Hune M."/>
            <person name="Gregory S."/>
            <person name="Cheng C.H.C."/>
            <person name="Catchen J.M."/>
        </authorList>
    </citation>
    <scope>NUCLEOTIDE SEQUENCE [LARGE SCALE GENOMIC DNA]</scope>
    <source>
        <strain evidence="1">JC2023a</strain>
    </source>
</reference>
<evidence type="ECO:0000313" key="2">
    <source>
        <dbReference type="Proteomes" id="UP001335648"/>
    </source>
</evidence>